<gene>
    <name evidence="2" type="ORF">UY3_10988</name>
</gene>
<reference evidence="3" key="1">
    <citation type="journal article" date="2013" name="Nat. Genet.">
        <title>The draft genomes of soft-shell turtle and green sea turtle yield insights into the development and evolution of the turtle-specific body plan.</title>
        <authorList>
            <person name="Wang Z."/>
            <person name="Pascual-Anaya J."/>
            <person name="Zadissa A."/>
            <person name="Li W."/>
            <person name="Niimura Y."/>
            <person name="Huang Z."/>
            <person name="Li C."/>
            <person name="White S."/>
            <person name="Xiong Z."/>
            <person name="Fang D."/>
            <person name="Wang B."/>
            <person name="Ming Y."/>
            <person name="Chen Y."/>
            <person name="Zheng Y."/>
            <person name="Kuraku S."/>
            <person name="Pignatelli M."/>
            <person name="Herrero J."/>
            <person name="Beal K."/>
            <person name="Nozawa M."/>
            <person name="Li Q."/>
            <person name="Wang J."/>
            <person name="Zhang H."/>
            <person name="Yu L."/>
            <person name="Shigenobu S."/>
            <person name="Wang J."/>
            <person name="Liu J."/>
            <person name="Flicek P."/>
            <person name="Searle S."/>
            <person name="Wang J."/>
            <person name="Kuratani S."/>
            <person name="Yin Y."/>
            <person name="Aken B."/>
            <person name="Zhang G."/>
            <person name="Irie N."/>
        </authorList>
    </citation>
    <scope>NUCLEOTIDE SEQUENCE [LARGE SCALE GENOMIC DNA]</scope>
</reference>
<name>M7B8P2_CHEMY</name>
<dbReference type="EMBL" id="KB543131">
    <property type="protein sequence ID" value="EMP31900.1"/>
    <property type="molecule type" value="Genomic_DNA"/>
</dbReference>
<sequence>MLIKVASPVQCDVTHTVRMRSRRQRQAHVIPGKRWNIRYSGNGGINFSTSCLHMGTSTLTNTHRWQRLTQSSAVVEELEVQGVVGSFQSFLQPGEKSGSGSDVAPDAVQGKRKSHPPQPSWD</sequence>
<evidence type="ECO:0000313" key="2">
    <source>
        <dbReference type="EMBL" id="EMP31900.1"/>
    </source>
</evidence>
<evidence type="ECO:0000256" key="1">
    <source>
        <dbReference type="SAM" id="MobiDB-lite"/>
    </source>
</evidence>
<accession>M7B8P2</accession>
<organism evidence="2 3">
    <name type="scientific">Chelonia mydas</name>
    <name type="common">Green sea-turtle</name>
    <name type="synonym">Chelonia agassizi</name>
    <dbReference type="NCBI Taxonomy" id="8469"/>
    <lineage>
        <taxon>Eukaryota</taxon>
        <taxon>Metazoa</taxon>
        <taxon>Chordata</taxon>
        <taxon>Craniata</taxon>
        <taxon>Vertebrata</taxon>
        <taxon>Euteleostomi</taxon>
        <taxon>Archelosauria</taxon>
        <taxon>Testudinata</taxon>
        <taxon>Testudines</taxon>
        <taxon>Cryptodira</taxon>
        <taxon>Durocryptodira</taxon>
        <taxon>Americhelydia</taxon>
        <taxon>Chelonioidea</taxon>
        <taxon>Cheloniidae</taxon>
        <taxon>Chelonia</taxon>
    </lineage>
</organism>
<protein>
    <submittedName>
        <fullName evidence="2">Uncharacterized protein</fullName>
    </submittedName>
</protein>
<keyword evidence="3" id="KW-1185">Reference proteome</keyword>
<proteinExistence type="predicted"/>
<evidence type="ECO:0000313" key="3">
    <source>
        <dbReference type="Proteomes" id="UP000031443"/>
    </source>
</evidence>
<dbReference type="Proteomes" id="UP000031443">
    <property type="component" value="Unassembled WGS sequence"/>
</dbReference>
<feature type="region of interest" description="Disordered" evidence="1">
    <location>
        <begin position="91"/>
        <end position="122"/>
    </location>
</feature>
<dbReference type="AlphaFoldDB" id="M7B8P2"/>